<protein>
    <recommendedName>
        <fullName evidence="3">Nucleotidyltransferase domain-containing protein</fullName>
    </recommendedName>
</protein>
<evidence type="ECO:0000313" key="1">
    <source>
        <dbReference type="EMBL" id="UVC17063.1"/>
    </source>
</evidence>
<accession>A0ABY5R0X2</accession>
<gene>
    <name evidence="1" type="ORF">IHQ72_08005</name>
</gene>
<dbReference type="RefSeq" id="WP_258121939.1">
    <property type="nucleotide sequence ID" value="NZ_CP062229.1"/>
</dbReference>
<keyword evidence="2" id="KW-1185">Reference proteome</keyword>
<proteinExistence type="predicted"/>
<dbReference type="Proteomes" id="UP001058098">
    <property type="component" value="Chromosome"/>
</dbReference>
<reference evidence="1" key="1">
    <citation type="submission" date="2020-09" db="EMBL/GenBank/DDBJ databases">
        <title>Rhizobia associated with sainfoin plants.</title>
        <authorList>
            <person name="Asharfi S."/>
            <person name="Kuzmanovic N."/>
            <person name="Bunk B."/>
            <person name="Sproeer C."/>
            <person name="Becker M."/>
            <person name="Thuenen T."/>
        </authorList>
    </citation>
    <scope>NUCLEOTIDE SEQUENCE</scope>
    <source>
        <strain evidence="1">OM4</strain>
    </source>
</reference>
<sequence>MPTPKAVVDVHRVEHPPSWRAQPFTVDFILLGSDYCEADLIDIHRWAWQQGLANSRCISPQTLSWSSLFQPRFFEAVHPRPAAASMRMAYPGSDGLIADTGEQTRFWIQSVLFLASVTMSAAIVQDRASDGTIGSKYDKLWQAGLLQAQMPQLAEIGLCDAVAALAARTDRSKVQRLLDLRQLFDHVVERLGASVTAERASIKQIDTSDPRTKRFGFLADLRDSVKGLQAIIVYGSSVLSEKFADYDVVLVVDDETVTLQKLANTCPTWGGKELNVGVYTPRQLWNMQLLSGDNLADYGLCLFGEVELPHKQTPLLLARNLSFGMVRLRQQLGMVGHALKENNSDGNDRRNLYSYFVKIPANIAKGTFGAAGRYWPKEKVQQWLVELCGFDTVRQQQRVTERPANALAAAATATEQTLRRLDEDFRILRPSE</sequence>
<name>A0ABY5R0X2_9HYPH</name>
<evidence type="ECO:0008006" key="3">
    <source>
        <dbReference type="Google" id="ProtNLM"/>
    </source>
</evidence>
<evidence type="ECO:0000313" key="2">
    <source>
        <dbReference type="Proteomes" id="UP001058098"/>
    </source>
</evidence>
<dbReference type="EMBL" id="CP062229">
    <property type="protein sequence ID" value="UVC17063.1"/>
    <property type="molecule type" value="Genomic_DNA"/>
</dbReference>
<organism evidence="1 2">
    <name type="scientific">Mesorhizobium onobrychidis</name>
    <dbReference type="NCBI Taxonomy" id="2775404"/>
    <lineage>
        <taxon>Bacteria</taxon>
        <taxon>Pseudomonadati</taxon>
        <taxon>Pseudomonadota</taxon>
        <taxon>Alphaproteobacteria</taxon>
        <taxon>Hyphomicrobiales</taxon>
        <taxon>Phyllobacteriaceae</taxon>
        <taxon>Mesorhizobium</taxon>
    </lineage>
</organism>